<dbReference type="GO" id="GO:0008671">
    <property type="term" value="F:2-dehydro-3-deoxygalactonokinase activity"/>
    <property type="evidence" value="ECO:0007669"/>
    <property type="project" value="InterPro"/>
</dbReference>
<dbReference type="Proteomes" id="UP000630353">
    <property type="component" value="Unassembled WGS sequence"/>
</dbReference>
<reference evidence="1" key="2">
    <citation type="submission" date="2020-09" db="EMBL/GenBank/DDBJ databases">
        <authorList>
            <person name="Sun Q."/>
            <person name="Kim S."/>
        </authorList>
    </citation>
    <scope>NUCLEOTIDE SEQUENCE</scope>
    <source>
        <strain evidence="1">KCTC 42651</strain>
    </source>
</reference>
<accession>A0A918XUM8</accession>
<sequence>MTDAATPGGSTSDIAALGIDWGTTSFRAYRLGRDGSVLETRRAEAGIRAIDDGDFEGAFEQLVGDWLDASPAVPVVLSGMIGSRQGWLEAPYLACPAAVADLAAAMVPLELMRGRRAFLAPGLSTRSAEAVPDVMRGEEVQILGAVDRLGVERATLCLPGTHSKWARVDAGRVVGFSTHMTGEAFEALRRHTILGATIEHAAWDDAAFLSGIDRSGDPGGLLHHLFGVRAAGLFGELDPARSGAFLSGLVIGHELRAAAGAPGGNRGDDPVILIGEPGLVRLYGQALGRLGVASREGPPDAAARGLHRLAKHLSEGGTR</sequence>
<comment type="caution">
    <text evidence="1">The sequence shown here is derived from an EMBL/GenBank/DDBJ whole genome shotgun (WGS) entry which is preliminary data.</text>
</comment>
<dbReference type="AlphaFoldDB" id="A0A918XUM8"/>
<evidence type="ECO:0000313" key="1">
    <source>
        <dbReference type="EMBL" id="GHD57548.1"/>
    </source>
</evidence>
<dbReference type="Gene3D" id="3.30.420.300">
    <property type="entry name" value="2-keto-3-deoxy-galactonokinase, substrate binding domain"/>
    <property type="match status" value="1"/>
</dbReference>
<dbReference type="InterPro" id="IPR007729">
    <property type="entry name" value="DGOK"/>
</dbReference>
<protein>
    <submittedName>
        <fullName evidence="1">MFS transporter</fullName>
    </submittedName>
</protein>
<dbReference type="CDD" id="cd24012">
    <property type="entry name" value="ASKHA_NBD_KDGal-kinase"/>
    <property type="match status" value="1"/>
</dbReference>
<evidence type="ECO:0000313" key="2">
    <source>
        <dbReference type="Proteomes" id="UP000630353"/>
    </source>
</evidence>
<dbReference type="InterPro" id="IPR042257">
    <property type="entry name" value="DGOK_C"/>
</dbReference>
<dbReference type="GO" id="GO:0034194">
    <property type="term" value="P:D-galactonate catabolic process"/>
    <property type="evidence" value="ECO:0007669"/>
    <property type="project" value="InterPro"/>
</dbReference>
<dbReference type="Gene3D" id="3.30.420.310">
    <property type="entry name" value="2-keto-3-deoxy-galactonokinase, C-terminal domain"/>
    <property type="match status" value="1"/>
</dbReference>
<organism evidence="1 2">
    <name type="scientific">Thalassobaculum fulvum</name>
    <dbReference type="NCBI Taxonomy" id="1633335"/>
    <lineage>
        <taxon>Bacteria</taxon>
        <taxon>Pseudomonadati</taxon>
        <taxon>Pseudomonadota</taxon>
        <taxon>Alphaproteobacteria</taxon>
        <taxon>Rhodospirillales</taxon>
        <taxon>Thalassobaculaceae</taxon>
        <taxon>Thalassobaculum</taxon>
    </lineage>
</organism>
<name>A0A918XUM8_9PROT</name>
<dbReference type="InterPro" id="IPR042258">
    <property type="entry name" value="DGOK_N"/>
</dbReference>
<dbReference type="RefSeq" id="WP_229837388.1">
    <property type="nucleotide sequence ID" value="NZ_BMZS01000009.1"/>
</dbReference>
<dbReference type="Pfam" id="PF05035">
    <property type="entry name" value="DGOK"/>
    <property type="match status" value="1"/>
</dbReference>
<gene>
    <name evidence="1" type="primary">dgoK</name>
    <name evidence="1" type="ORF">GCM10017083_39260</name>
</gene>
<keyword evidence="2" id="KW-1185">Reference proteome</keyword>
<proteinExistence type="predicted"/>
<dbReference type="EMBL" id="BMZS01000009">
    <property type="protein sequence ID" value="GHD57548.1"/>
    <property type="molecule type" value="Genomic_DNA"/>
</dbReference>
<reference evidence="1" key="1">
    <citation type="journal article" date="2014" name="Int. J. Syst. Evol. Microbiol.">
        <title>Complete genome sequence of Corynebacterium casei LMG S-19264T (=DSM 44701T), isolated from a smear-ripened cheese.</title>
        <authorList>
            <consortium name="US DOE Joint Genome Institute (JGI-PGF)"/>
            <person name="Walter F."/>
            <person name="Albersmeier A."/>
            <person name="Kalinowski J."/>
            <person name="Ruckert C."/>
        </authorList>
    </citation>
    <scope>NUCLEOTIDE SEQUENCE</scope>
    <source>
        <strain evidence="1">KCTC 42651</strain>
    </source>
</reference>